<evidence type="ECO:0000313" key="1">
    <source>
        <dbReference type="EMBL" id="MBE1876167.1"/>
    </source>
</evidence>
<comment type="caution">
    <text evidence="1">The sequence shown here is derived from an EMBL/GenBank/DDBJ whole genome shotgun (WGS) entry which is preliminary data.</text>
</comment>
<evidence type="ECO:0000313" key="2">
    <source>
        <dbReference type="Proteomes" id="UP000625527"/>
    </source>
</evidence>
<protein>
    <submittedName>
        <fullName evidence="1">Uncharacterized protein</fullName>
    </submittedName>
</protein>
<proteinExistence type="predicted"/>
<accession>A0ABR9MXR2</accession>
<name>A0ABR9MXR2_9MICO</name>
<sequence>MSADAERATLTPNAHVVITSGRFAWMAGRLTGTSAERAGVDLGVSIDGGNGIVSVPVWAVREVER</sequence>
<dbReference type="Proteomes" id="UP000625527">
    <property type="component" value="Unassembled WGS sequence"/>
</dbReference>
<dbReference type="RefSeq" id="WP_192862721.1">
    <property type="nucleotide sequence ID" value="NZ_JADAQT010000078.1"/>
</dbReference>
<reference evidence="1 2" key="1">
    <citation type="submission" date="2020-10" db="EMBL/GenBank/DDBJ databases">
        <title>Myceligenerans pegani sp. nov., an endophytic actinomycete isolated from Peganum harmala L. in Xinjiang, China.</title>
        <authorList>
            <person name="Xin L."/>
        </authorList>
    </citation>
    <scope>NUCLEOTIDE SEQUENCE [LARGE SCALE GENOMIC DNA]</scope>
    <source>
        <strain evidence="1 2">TRM65318</strain>
    </source>
</reference>
<keyword evidence="2" id="KW-1185">Reference proteome</keyword>
<gene>
    <name evidence="1" type="ORF">IHE71_10660</name>
</gene>
<organism evidence="1 2">
    <name type="scientific">Myceligenerans pegani</name>
    <dbReference type="NCBI Taxonomy" id="2776917"/>
    <lineage>
        <taxon>Bacteria</taxon>
        <taxon>Bacillati</taxon>
        <taxon>Actinomycetota</taxon>
        <taxon>Actinomycetes</taxon>
        <taxon>Micrococcales</taxon>
        <taxon>Promicromonosporaceae</taxon>
        <taxon>Myceligenerans</taxon>
    </lineage>
</organism>
<dbReference type="EMBL" id="JADAQT010000078">
    <property type="protein sequence ID" value="MBE1876167.1"/>
    <property type="molecule type" value="Genomic_DNA"/>
</dbReference>